<gene>
    <name evidence="2" type="ORF">GA0061077_1094</name>
</gene>
<protein>
    <submittedName>
        <fullName evidence="2">Uncharacterized protein</fullName>
    </submittedName>
</protein>
<dbReference type="RefSeq" id="WP_200754451.1">
    <property type="nucleotide sequence ID" value="NZ_FMBL01000002.1"/>
</dbReference>
<name>A0A1C4H687_9BIFI</name>
<proteinExistence type="predicted"/>
<feature type="region of interest" description="Disordered" evidence="1">
    <location>
        <begin position="46"/>
        <end position="82"/>
    </location>
</feature>
<organism evidence="2 3">
    <name type="scientific">Bifidobacterium commune</name>
    <dbReference type="NCBI Taxonomy" id="1505727"/>
    <lineage>
        <taxon>Bacteria</taxon>
        <taxon>Bacillati</taxon>
        <taxon>Actinomycetota</taxon>
        <taxon>Actinomycetes</taxon>
        <taxon>Bifidobacteriales</taxon>
        <taxon>Bifidobacteriaceae</taxon>
        <taxon>Bifidobacterium</taxon>
    </lineage>
</organism>
<dbReference type="EMBL" id="FMBL01000002">
    <property type="protein sequence ID" value="SCC80170.1"/>
    <property type="molecule type" value="Genomic_DNA"/>
</dbReference>
<dbReference type="Proteomes" id="UP000242610">
    <property type="component" value="Unassembled WGS sequence"/>
</dbReference>
<feature type="region of interest" description="Disordered" evidence="1">
    <location>
        <begin position="1"/>
        <end position="28"/>
    </location>
</feature>
<dbReference type="AlphaFoldDB" id="A0A1C4H687"/>
<evidence type="ECO:0000313" key="2">
    <source>
        <dbReference type="EMBL" id="SCC80170.1"/>
    </source>
</evidence>
<sequence>AVAGDPTPRTDAGESPSRLIVPVGGDGRGESRQLISKFRIHRHTAQTTGSELPAACIGPLVGPTDRITGDRATPQGPQQETP</sequence>
<reference evidence="3" key="1">
    <citation type="submission" date="2016-08" db="EMBL/GenBank/DDBJ databases">
        <authorList>
            <person name="Varghese N."/>
            <person name="Submissions Spin"/>
        </authorList>
    </citation>
    <scope>NUCLEOTIDE SEQUENCE [LARGE SCALE GENOMIC DNA]</scope>
    <source>
        <strain evidence="3">R-52791</strain>
    </source>
</reference>
<feature type="non-terminal residue" evidence="2">
    <location>
        <position position="1"/>
    </location>
</feature>
<evidence type="ECO:0000313" key="3">
    <source>
        <dbReference type="Proteomes" id="UP000242610"/>
    </source>
</evidence>
<evidence type="ECO:0000256" key="1">
    <source>
        <dbReference type="SAM" id="MobiDB-lite"/>
    </source>
</evidence>
<keyword evidence="3" id="KW-1185">Reference proteome</keyword>
<accession>A0A1C4H687</accession>